<dbReference type="Pfam" id="PF00672">
    <property type="entry name" value="HAMP"/>
    <property type="match status" value="1"/>
</dbReference>
<accession>A0A318IVH6</accession>
<reference evidence="9 10" key="1">
    <citation type="submission" date="2018-05" db="EMBL/GenBank/DDBJ databases">
        <title>Genomic Encyclopedia of Type Strains, Phase IV (KMG-IV): sequencing the most valuable type-strain genomes for metagenomic binning, comparative biology and taxonomic classification.</title>
        <authorList>
            <person name="Goeker M."/>
        </authorList>
    </citation>
    <scope>NUCLEOTIDE SEQUENCE [LARGE SCALE GENOMIC DNA]</scope>
    <source>
        <strain evidence="9 10">DSM 19792</strain>
    </source>
</reference>
<evidence type="ECO:0000259" key="8">
    <source>
        <dbReference type="PROSITE" id="PS50885"/>
    </source>
</evidence>
<comment type="caution">
    <text evidence="9">The sequence shown here is derived from an EMBL/GenBank/DDBJ whole genome shotgun (WGS) entry which is preliminary data.</text>
</comment>
<keyword evidence="4" id="KW-0807">Transducer</keyword>
<comment type="subcellular location">
    <subcellularLocation>
        <location evidence="1">Membrane</location>
    </subcellularLocation>
</comment>
<comment type="similarity">
    <text evidence="3">Belongs to the methyl-accepting chemotaxis (MCP) protein family.</text>
</comment>
<feature type="domain" description="HAMP" evidence="8">
    <location>
        <begin position="212"/>
        <end position="264"/>
    </location>
</feature>
<proteinExistence type="inferred from homology"/>
<evidence type="ECO:0000313" key="9">
    <source>
        <dbReference type="EMBL" id="PXX37947.1"/>
    </source>
</evidence>
<dbReference type="GO" id="GO:0005886">
    <property type="term" value="C:plasma membrane"/>
    <property type="evidence" value="ECO:0007669"/>
    <property type="project" value="TreeGrafter"/>
</dbReference>
<keyword evidence="10" id="KW-1185">Reference proteome</keyword>
<dbReference type="Pfam" id="PF12729">
    <property type="entry name" value="4HB_MCP_1"/>
    <property type="match status" value="1"/>
</dbReference>
<dbReference type="GO" id="GO:0006935">
    <property type="term" value="P:chemotaxis"/>
    <property type="evidence" value="ECO:0007669"/>
    <property type="project" value="InterPro"/>
</dbReference>
<evidence type="ECO:0000256" key="1">
    <source>
        <dbReference type="ARBA" id="ARBA00004370"/>
    </source>
</evidence>
<feature type="transmembrane region" description="Helical" evidence="6">
    <location>
        <begin position="12"/>
        <end position="32"/>
    </location>
</feature>
<dbReference type="InterPro" id="IPR003660">
    <property type="entry name" value="HAMP_dom"/>
</dbReference>
<evidence type="ECO:0000256" key="3">
    <source>
        <dbReference type="ARBA" id="ARBA00029447"/>
    </source>
</evidence>
<evidence type="ECO:0000313" key="10">
    <source>
        <dbReference type="Proteomes" id="UP000247792"/>
    </source>
</evidence>
<dbReference type="InterPro" id="IPR024478">
    <property type="entry name" value="HlyB_4HB_MCP"/>
</dbReference>
<keyword evidence="6" id="KW-0472">Membrane</keyword>
<dbReference type="PANTHER" id="PTHR43531:SF14">
    <property type="entry name" value="METHYL-ACCEPTING CHEMOTAXIS PROTEIN I-RELATED"/>
    <property type="match status" value="1"/>
</dbReference>
<dbReference type="FunFam" id="1.10.287.950:FF:000001">
    <property type="entry name" value="Methyl-accepting chemotaxis sensory transducer"/>
    <property type="match status" value="1"/>
</dbReference>
<dbReference type="SMART" id="SM00283">
    <property type="entry name" value="MA"/>
    <property type="match status" value="1"/>
</dbReference>
<dbReference type="Gene3D" id="1.10.287.950">
    <property type="entry name" value="Methyl-accepting chemotaxis protein"/>
    <property type="match status" value="1"/>
</dbReference>
<dbReference type="InterPro" id="IPR004089">
    <property type="entry name" value="MCPsignal_dom"/>
</dbReference>
<feature type="domain" description="Methyl-accepting transducer" evidence="7">
    <location>
        <begin position="269"/>
        <end position="498"/>
    </location>
</feature>
<dbReference type="CDD" id="cd11386">
    <property type="entry name" value="MCP_signal"/>
    <property type="match status" value="1"/>
</dbReference>
<dbReference type="CDD" id="cd19411">
    <property type="entry name" value="MCP2201-like_sensor"/>
    <property type="match status" value="1"/>
</dbReference>
<dbReference type="PROSITE" id="PS50885">
    <property type="entry name" value="HAMP"/>
    <property type="match status" value="1"/>
</dbReference>
<dbReference type="PROSITE" id="PS50111">
    <property type="entry name" value="CHEMOTAXIS_TRANSDUC_2"/>
    <property type="match status" value="1"/>
</dbReference>
<evidence type="ECO:0000259" key="7">
    <source>
        <dbReference type="PROSITE" id="PS50111"/>
    </source>
</evidence>
<evidence type="ECO:0000256" key="6">
    <source>
        <dbReference type="SAM" id="Phobius"/>
    </source>
</evidence>
<dbReference type="InterPro" id="IPR051310">
    <property type="entry name" value="MCP_chemotaxis"/>
</dbReference>
<dbReference type="RefSeq" id="WP_211324416.1">
    <property type="nucleotide sequence ID" value="NZ_QJKB01000013.1"/>
</dbReference>
<dbReference type="Proteomes" id="UP000247792">
    <property type="component" value="Unassembled WGS sequence"/>
</dbReference>
<keyword evidence="2" id="KW-0488">Methylation</keyword>
<dbReference type="EMBL" id="QJKB01000013">
    <property type="protein sequence ID" value="PXX37947.1"/>
    <property type="molecule type" value="Genomic_DNA"/>
</dbReference>
<dbReference type="SUPFAM" id="SSF58104">
    <property type="entry name" value="Methyl-accepting chemotaxis protein (MCP) signaling domain"/>
    <property type="match status" value="1"/>
</dbReference>
<organism evidence="9 10">
    <name type="scientific">Undibacterium pigrum</name>
    <dbReference type="NCBI Taxonomy" id="401470"/>
    <lineage>
        <taxon>Bacteria</taxon>
        <taxon>Pseudomonadati</taxon>
        <taxon>Pseudomonadota</taxon>
        <taxon>Betaproteobacteria</taxon>
        <taxon>Burkholderiales</taxon>
        <taxon>Oxalobacteraceae</taxon>
        <taxon>Undibacterium</taxon>
    </lineage>
</organism>
<dbReference type="AlphaFoldDB" id="A0A318IVH6"/>
<keyword evidence="6" id="KW-1133">Transmembrane helix</keyword>
<dbReference type="CDD" id="cd06225">
    <property type="entry name" value="HAMP"/>
    <property type="match status" value="1"/>
</dbReference>
<sequence length="571" mass="61502">MNIKNMKIAQKLGLSFTVVICLLLVLTGLSFVRVTQLSTDIDIMSNDRYPKIVQAQTIKDELNEVARNMRNILLMTDASALEKEYANIEERTGIISKSMATLDKSIGTTKGRELLQAAINAREKFNPLRAGFLALTQDGKKEQALDLLYAQVRPAQREFMAALEKLIEFQSSLMAATAEETEQLASSTKAMILILAVVASVISILLAYFSSRSITRPLEEAVMLARKVADGDLSSQISVTSKDETGLLLKALFDMNQGLMNIVSNVRSGTDTIANASGEIANGNLDLSSRTEQQASSLEETAASLEELTSTVKQNSENARQANQLAKTASETAIKGGQVVADVVHTMDSISEASKKIVDIISVIDGIAFQTNILALNAAVEAARAGEQGRGFAVVASEVRNLAHRSASAAKEIKILINDTVGKVDAGSKQVLQAGTTMEGILTSVRHVTDIMEEISAASHEQEQGIEQINQAVTEMDTVTQQNAALVEEAAAAAGTMQEQAAHLAQLVSVFKLNEVAWTGPSNVVDIKNVSNLKIIRLDKIGKTTKVQAVTHMPKKRFAAAGIKSEEWAEF</sequence>
<protein>
    <submittedName>
        <fullName evidence="9">Methyl-accepting chemotaxis protein</fullName>
    </submittedName>
</protein>
<dbReference type="InterPro" id="IPR004090">
    <property type="entry name" value="Chemotax_Me-accpt_rcpt"/>
</dbReference>
<dbReference type="Pfam" id="PF00015">
    <property type="entry name" value="MCPsignal"/>
    <property type="match status" value="1"/>
</dbReference>
<gene>
    <name evidence="9" type="ORF">DFR42_11321</name>
</gene>
<evidence type="ECO:0000256" key="4">
    <source>
        <dbReference type="PROSITE-ProRule" id="PRU00284"/>
    </source>
</evidence>
<name>A0A318IVH6_9BURK</name>
<dbReference type="PANTHER" id="PTHR43531">
    <property type="entry name" value="PROTEIN ICFG"/>
    <property type="match status" value="1"/>
</dbReference>
<evidence type="ECO:0000256" key="5">
    <source>
        <dbReference type="SAM" id="Coils"/>
    </source>
</evidence>
<dbReference type="GO" id="GO:0007165">
    <property type="term" value="P:signal transduction"/>
    <property type="evidence" value="ECO:0007669"/>
    <property type="project" value="UniProtKB-KW"/>
</dbReference>
<dbReference type="GO" id="GO:0004888">
    <property type="term" value="F:transmembrane signaling receptor activity"/>
    <property type="evidence" value="ECO:0007669"/>
    <property type="project" value="InterPro"/>
</dbReference>
<feature type="coiled-coil region" evidence="5">
    <location>
        <begin position="288"/>
        <end position="325"/>
    </location>
</feature>
<dbReference type="InterPro" id="IPR047347">
    <property type="entry name" value="YvaQ-like_sensor"/>
</dbReference>
<keyword evidence="6" id="KW-0812">Transmembrane</keyword>
<dbReference type="PRINTS" id="PR00260">
    <property type="entry name" value="CHEMTRNSDUCR"/>
</dbReference>
<dbReference type="SMART" id="SM00304">
    <property type="entry name" value="HAMP"/>
    <property type="match status" value="1"/>
</dbReference>
<evidence type="ECO:0000256" key="2">
    <source>
        <dbReference type="ARBA" id="ARBA00022481"/>
    </source>
</evidence>
<keyword evidence="5" id="KW-0175">Coiled coil</keyword>